<evidence type="ECO:0000256" key="1">
    <source>
        <dbReference type="SAM" id="MobiDB-lite"/>
    </source>
</evidence>
<evidence type="ECO:0000313" key="3">
    <source>
        <dbReference type="Proteomes" id="UP000235392"/>
    </source>
</evidence>
<feature type="region of interest" description="Disordered" evidence="1">
    <location>
        <begin position="479"/>
        <end position="508"/>
    </location>
</feature>
<organism evidence="2 3">
    <name type="scientific">Puccinia coronata f. sp. avenae</name>
    <dbReference type="NCBI Taxonomy" id="200324"/>
    <lineage>
        <taxon>Eukaryota</taxon>
        <taxon>Fungi</taxon>
        <taxon>Dikarya</taxon>
        <taxon>Basidiomycota</taxon>
        <taxon>Pucciniomycotina</taxon>
        <taxon>Pucciniomycetes</taxon>
        <taxon>Pucciniales</taxon>
        <taxon>Pucciniaceae</taxon>
        <taxon>Puccinia</taxon>
    </lineage>
</organism>
<comment type="caution">
    <text evidence="2">The sequence shown here is derived from an EMBL/GenBank/DDBJ whole genome shotgun (WGS) entry which is preliminary data.</text>
</comment>
<feature type="region of interest" description="Disordered" evidence="1">
    <location>
        <begin position="167"/>
        <end position="420"/>
    </location>
</feature>
<name>A0A2N5UJK9_9BASI</name>
<dbReference type="AlphaFoldDB" id="A0A2N5UJK9"/>
<accession>A0A2N5UJK9</accession>
<feature type="compositionally biased region" description="Low complexity" evidence="1">
    <location>
        <begin position="435"/>
        <end position="449"/>
    </location>
</feature>
<evidence type="ECO:0000313" key="2">
    <source>
        <dbReference type="EMBL" id="PLW37959.1"/>
    </source>
</evidence>
<sequence>MNQQQQQQYQQQYHPQQQQQQQQQQYQQQQQLTQQQPQQPTIILNEQIDKLDRQLQTTFRSIAAIINYNVQMRALNLTPFIHANQHLPPKELIDQLKTNLTTFDSTLQHIENIATMAIAITTRDLNQAIQAKKREAELTLSAQMFIDQATPIDTDPDIQLITNYSAYNQKPKQNSQNQPIDLTSRSPTPQPPPHQPNNDKQTPAEPVVPAAVSLEEPPPNLNLADNNPITPSDQSIPKKQHAPAPIEIDMDRHSSPETPLNNVLPTHAPMPPKPTSMSPTPVGEARGNVERKSTSDSTDADMYGDGSLFGSSHHGSVVPSPLNQHSLPIPTSADKDHESKQPNLPVIDLSPPPVLSANPCTQSQLDNQPSTGAAVSASLPGQLQSEPTAGQPSTWGADGRSSRTPTQTETSAGELSAASTGEVLATQADLSAFLSSFSQPPSSCPSASHSPRKLTGLERSLSGPGSAGLIGLGIDLAPNNPQPLPLPLPNQLAPDPAPAPAPAALDPLVGTAPTLDFASIFAQFSSAPNPPPSS</sequence>
<reference evidence="2 3" key="1">
    <citation type="submission" date="2017-11" db="EMBL/GenBank/DDBJ databases">
        <title>De novo assembly and phasing of dikaryotic genomes from two isolates of Puccinia coronata f. sp. avenae, the causal agent of oat crown rust.</title>
        <authorList>
            <person name="Miller M.E."/>
            <person name="Zhang Y."/>
            <person name="Omidvar V."/>
            <person name="Sperschneider J."/>
            <person name="Schwessinger B."/>
            <person name="Raley C."/>
            <person name="Palmer J.M."/>
            <person name="Garnica D."/>
            <person name="Upadhyaya N."/>
            <person name="Rathjen J."/>
            <person name="Taylor J.M."/>
            <person name="Park R.F."/>
            <person name="Dodds P.N."/>
            <person name="Hirsch C.D."/>
            <person name="Kianian S.F."/>
            <person name="Figueroa M."/>
        </authorList>
    </citation>
    <scope>NUCLEOTIDE SEQUENCE [LARGE SCALE GENOMIC DNA]</scope>
    <source>
        <strain evidence="2">12SD80</strain>
    </source>
</reference>
<dbReference type="EMBL" id="PGCI01000135">
    <property type="protein sequence ID" value="PLW37959.1"/>
    <property type="molecule type" value="Genomic_DNA"/>
</dbReference>
<feature type="compositionally biased region" description="Polar residues" evidence="1">
    <location>
        <begin position="402"/>
        <end position="419"/>
    </location>
</feature>
<dbReference type="Proteomes" id="UP000235392">
    <property type="component" value="Unassembled WGS sequence"/>
</dbReference>
<feature type="compositionally biased region" description="Polar residues" evidence="1">
    <location>
        <begin position="358"/>
        <end position="394"/>
    </location>
</feature>
<feature type="region of interest" description="Disordered" evidence="1">
    <location>
        <begin position="1"/>
        <end position="26"/>
    </location>
</feature>
<protein>
    <submittedName>
        <fullName evidence="2">Uncharacterized protein</fullName>
    </submittedName>
</protein>
<feature type="compositionally biased region" description="Low complexity" evidence="1">
    <location>
        <begin position="168"/>
        <end position="179"/>
    </location>
</feature>
<proteinExistence type="predicted"/>
<feature type="region of interest" description="Disordered" evidence="1">
    <location>
        <begin position="435"/>
        <end position="461"/>
    </location>
</feature>
<gene>
    <name evidence="2" type="ORF">PCASD_10044</name>
</gene>